<sequence>VASSALTLLAIVLTPAGSVFRHYRQMKTNRHFDVTFKNVGLTTFRIMTSCSFVCKDL</sequence>
<feature type="signal peptide" evidence="1">
    <location>
        <begin position="1"/>
        <end position="18"/>
    </location>
</feature>
<comment type="caution">
    <text evidence="2">The sequence shown here is derived from an EMBL/GenBank/DDBJ whole genome shotgun (WGS) entry which is preliminary data.</text>
</comment>
<keyword evidence="3" id="KW-1185">Reference proteome</keyword>
<name>A0AAD8AET4_DIPPU</name>
<feature type="non-terminal residue" evidence="2">
    <location>
        <position position="57"/>
    </location>
</feature>
<dbReference type="Proteomes" id="UP001233999">
    <property type="component" value="Unassembled WGS sequence"/>
</dbReference>
<gene>
    <name evidence="2" type="ORF">L9F63_011857</name>
</gene>
<reference evidence="2" key="1">
    <citation type="journal article" date="2023" name="IScience">
        <title>Live-bearing cockroach genome reveals convergent evolutionary mechanisms linked to viviparity in insects and beyond.</title>
        <authorList>
            <person name="Fouks B."/>
            <person name="Harrison M.C."/>
            <person name="Mikhailova A.A."/>
            <person name="Marchal E."/>
            <person name="English S."/>
            <person name="Carruthers M."/>
            <person name="Jennings E.C."/>
            <person name="Chiamaka E.L."/>
            <person name="Frigard R.A."/>
            <person name="Pippel M."/>
            <person name="Attardo G.M."/>
            <person name="Benoit J.B."/>
            <person name="Bornberg-Bauer E."/>
            <person name="Tobe S.S."/>
        </authorList>
    </citation>
    <scope>NUCLEOTIDE SEQUENCE</scope>
    <source>
        <strain evidence="2">Stay&amp;Tobe</strain>
    </source>
</reference>
<keyword evidence="1" id="KW-0732">Signal</keyword>
<feature type="chain" id="PRO_5041927110" evidence="1">
    <location>
        <begin position="19"/>
        <end position="57"/>
    </location>
</feature>
<evidence type="ECO:0000313" key="3">
    <source>
        <dbReference type="Proteomes" id="UP001233999"/>
    </source>
</evidence>
<feature type="non-terminal residue" evidence="2">
    <location>
        <position position="1"/>
    </location>
</feature>
<organism evidence="2 3">
    <name type="scientific">Diploptera punctata</name>
    <name type="common">Pacific beetle cockroach</name>
    <dbReference type="NCBI Taxonomy" id="6984"/>
    <lineage>
        <taxon>Eukaryota</taxon>
        <taxon>Metazoa</taxon>
        <taxon>Ecdysozoa</taxon>
        <taxon>Arthropoda</taxon>
        <taxon>Hexapoda</taxon>
        <taxon>Insecta</taxon>
        <taxon>Pterygota</taxon>
        <taxon>Neoptera</taxon>
        <taxon>Polyneoptera</taxon>
        <taxon>Dictyoptera</taxon>
        <taxon>Blattodea</taxon>
        <taxon>Blaberoidea</taxon>
        <taxon>Blaberidae</taxon>
        <taxon>Diplopterinae</taxon>
        <taxon>Diploptera</taxon>
    </lineage>
</organism>
<accession>A0AAD8AET4</accession>
<dbReference type="EMBL" id="JASPKZ010001619">
    <property type="protein sequence ID" value="KAJ9597286.1"/>
    <property type="molecule type" value="Genomic_DNA"/>
</dbReference>
<evidence type="ECO:0000313" key="2">
    <source>
        <dbReference type="EMBL" id="KAJ9597286.1"/>
    </source>
</evidence>
<proteinExistence type="predicted"/>
<dbReference type="AlphaFoldDB" id="A0AAD8AET4"/>
<reference evidence="2" key="2">
    <citation type="submission" date="2023-05" db="EMBL/GenBank/DDBJ databases">
        <authorList>
            <person name="Fouks B."/>
        </authorList>
    </citation>
    <scope>NUCLEOTIDE SEQUENCE</scope>
    <source>
        <strain evidence="2">Stay&amp;Tobe</strain>
        <tissue evidence="2">Testes</tissue>
    </source>
</reference>
<protein>
    <submittedName>
        <fullName evidence="2">Uncharacterized protein</fullName>
    </submittedName>
</protein>
<evidence type="ECO:0000256" key="1">
    <source>
        <dbReference type="SAM" id="SignalP"/>
    </source>
</evidence>